<dbReference type="PANTHER" id="PTHR37563">
    <property type="entry name" value="PHYTANOYL-COA DIOXYGENASE FAMILY PROTEIN (AFU_ORTHOLOGUE AFUA_2G03330)"/>
    <property type="match status" value="1"/>
</dbReference>
<gene>
    <name evidence="1" type="ORF">CYMTET_10174</name>
</gene>
<dbReference type="SUPFAM" id="SSF51197">
    <property type="entry name" value="Clavaminate synthase-like"/>
    <property type="match status" value="1"/>
</dbReference>
<reference evidence="1 2" key="1">
    <citation type="journal article" date="2015" name="Genome Biol. Evol.">
        <title>Comparative Genomics of a Bacterivorous Green Alga Reveals Evolutionary Causalities and Consequences of Phago-Mixotrophic Mode of Nutrition.</title>
        <authorList>
            <person name="Burns J.A."/>
            <person name="Paasch A."/>
            <person name="Narechania A."/>
            <person name="Kim E."/>
        </authorList>
    </citation>
    <scope>NUCLEOTIDE SEQUENCE [LARGE SCALE GENOMIC DNA]</scope>
    <source>
        <strain evidence="1 2">PLY_AMNH</strain>
    </source>
</reference>
<organism evidence="1 2">
    <name type="scientific">Cymbomonas tetramitiformis</name>
    <dbReference type="NCBI Taxonomy" id="36881"/>
    <lineage>
        <taxon>Eukaryota</taxon>
        <taxon>Viridiplantae</taxon>
        <taxon>Chlorophyta</taxon>
        <taxon>Pyramimonadophyceae</taxon>
        <taxon>Pyramimonadales</taxon>
        <taxon>Pyramimonadaceae</taxon>
        <taxon>Cymbomonas</taxon>
    </lineage>
</organism>
<dbReference type="PANTHER" id="PTHR37563:SF2">
    <property type="entry name" value="PHYTANOYL-COA DIOXYGENASE FAMILY PROTEIN (AFU_ORTHOLOGUE AFUA_2G03330)"/>
    <property type="match status" value="1"/>
</dbReference>
<evidence type="ECO:0000313" key="1">
    <source>
        <dbReference type="EMBL" id="KAK3282072.1"/>
    </source>
</evidence>
<dbReference type="Pfam" id="PF05721">
    <property type="entry name" value="PhyH"/>
    <property type="match status" value="1"/>
</dbReference>
<evidence type="ECO:0008006" key="3">
    <source>
        <dbReference type="Google" id="ProtNLM"/>
    </source>
</evidence>
<sequence>MSESPFASANITYNPQWFPLITAVLGDDVCLLYSGIMVALGKNSCTELEASVCEEGYGPQKWHADGDHLFKWAHQPAHCLNVFVPLVNLSQQNGPTEFAPGTHIESKSAFTEKEDTFPICAKAGSAIIFDYRIQHRGGHNVSEEDRLVMYLCYCKPWFKDLNNRRSRMSLMGEEPQVARTLHRWGTQPRDSADVAGMQADKSQAQSNLSQAEMENGSGERWVLFTLDVELDTEDGVGKTASVEFCKGDRPEEVALAFCSRHGLISEENDAASALQALVEEQLELVQAAVTENVSHKRQRTD</sequence>
<protein>
    <recommendedName>
        <fullName evidence="3">Phytanoyl-CoA dioxygenase</fullName>
    </recommendedName>
</protein>
<evidence type="ECO:0000313" key="2">
    <source>
        <dbReference type="Proteomes" id="UP001190700"/>
    </source>
</evidence>
<dbReference type="EMBL" id="LGRX02003561">
    <property type="protein sequence ID" value="KAK3282072.1"/>
    <property type="molecule type" value="Genomic_DNA"/>
</dbReference>
<comment type="caution">
    <text evidence="1">The sequence shown here is derived from an EMBL/GenBank/DDBJ whole genome shotgun (WGS) entry which is preliminary data.</text>
</comment>
<dbReference type="InterPro" id="IPR008775">
    <property type="entry name" value="Phytyl_CoA_dOase-like"/>
</dbReference>
<accession>A0AAE0GQ23</accession>
<dbReference type="Gene3D" id="2.60.120.620">
    <property type="entry name" value="q2cbj1_9rhob like domain"/>
    <property type="match status" value="1"/>
</dbReference>
<proteinExistence type="predicted"/>
<keyword evidence="2" id="KW-1185">Reference proteome</keyword>
<dbReference type="InterPro" id="IPR051961">
    <property type="entry name" value="Fungal_Metabolite_Diox"/>
</dbReference>
<dbReference type="AlphaFoldDB" id="A0AAE0GQ23"/>
<dbReference type="Proteomes" id="UP001190700">
    <property type="component" value="Unassembled WGS sequence"/>
</dbReference>
<name>A0AAE0GQ23_9CHLO</name>